<evidence type="ECO:0000313" key="3">
    <source>
        <dbReference type="EMBL" id="KAJ4749019.1"/>
    </source>
</evidence>
<feature type="domain" description="S1 motif" evidence="2">
    <location>
        <begin position="100"/>
        <end position="175"/>
    </location>
</feature>
<dbReference type="InterPro" id="IPR052757">
    <property type="entry name" value="Ribosomal_protein_S1"/>
</dbReference>
<dbReference type="EMBL" id="JAMFTS010000005">
    <property type="protein sequence ID" value="KAJ4749019.1"/>
    <property type="molecule type" value="Genomic_DNA"/>
</dbReference>
<dbReference type="Gene3D" id="2.40.50.140">
    <property type="entry name" value="Nucleic acid-binding proteins"/>
    <property type="match status" value="2"/>
</dbReference>
<keyword evidence="3" id="KW-0689">Ribosomal protein</keyword>
<keyword evidence="3" id="KW-0687">Ribonucleoprotein</keyword>
<dbReference type="PROSITE" id="PS50126">
    <property type="entry name" value="S1"/>
    <property type="match status" value="2"/>
</dbReference>
<protein>
    <submittedName>
        <fullName evidence="3">30S ribosomal protein S1</fullName>
    </submittedName>
</protein>
<dbReference type="GO" id="GO:0005840">
    <property type="term" value="C:ribosome"/>
    <property type="evidence" value="ECO:0007669"/>
    <property type="project" value="UniProtKB-KW"/>
</dbReference>
<dbReference type="GO" id="GO:0003676">
    <property type="term" value="F:nucleic acid binding"/>
    <property type="evidence" value="ECO:0007669"/>
    <property type="project" value="InterPro"/>
</dbReference>
<dbReference type="Proteomes" id="UP001140206">
    <property type="component" value="Chromosome 5"/>
</dbReference>
<dbReference type="Pfam" id="PF00575">
    <property type="entry name" value="S1"/>
    <property type="match status" value="2"/>
</dbReference>
<comment type="caution">
    <text evidence="3">The sequence shown here is derived from an EMBL/GenBank/DDBJ whole genome shotgun (WGS) entry which is preliminary data.</text>
</comment>
<keyword evidence="4" id="KW-1185">Reference proteome</keyword>
<feature type="domain" description="S1 motif" evidence="2">
    <location>
        <begin position="189"/>
        <end position="263"/>
    </location>
</feature>
<evidence type="ECO:0000256" key="1">
    <source>
        <dbReference type="SAM" id="MobiDB-lite"/>
    </source>
</evidence>
<feature type="region of interest" description="Disordered" evidence="1">
    <location>
        <begin position="62"/>
        <end position="87"/>
    </location>
</feature>
<dbReference type="SUPFAM" id="SSF50249">
    <property type="entry name" value="Nucleic acid-binding proteins"/>
    <property type="match status" value="2"/>
</dbReference>
<dbReference type="CDD" id="cd04465">
    <property type="entry name" value="S1_RPS1_repeat_ec2_hs2"/>
    <property type="match status" value="1"/>
</dbReference>
<dbReference type="PANTHER" id="PTHR47559">
    <property type="entry name" value="OS03G0844900 PROTEIN"/>
    <property type="match status" value="1"/>
</dbReference>
<reference evidence="3" key="1">
    <citation type="submission" date="2022-08" db="EMBL/GenBank/DDBJ databases">
        <authorList>
            <person name="Marques A."/>
        </authorList>
    </citation>
    <scope>NUCLEOTIDE SEQUENCE</scope>
    <source>
        <strain evidence="3">RhyPub2mFocal</strain>
        <tissue evidence="3">Leaves</tissue>
    </source>
</reference>
<dbReference type="SMART" id="SM00316">
    <property type="entry name" value="S1"/>
    <property type="match status" value="2"/>
</dbReference>
<dbReference type="PANTHER" id="PTHR47559:SF1">
    <property type="entry name" value="OS03G0844900 PROTEIN"/>
    <property type="match status" value="1"/>
</dbReference>
<evidence type="ECO:0000313" key="4">
    <source>
        <dbReference type="Proteomes" id="UP001140206"/>
    </source>
</evidence>
<sequence length="380" mass="41991">MISSLCSTGTLSSLSLRVTDNPSPSLSIVFVPHLRFSPFAAAAAAPLSVSFHRHSRLAARLGPAEDVSASDDATSKTDEEVPQDPRLADWETARSFKEAGSIFEGTIVGFNNGGLLIRFYSLLGFLPYTLLNQARFCKDSPRPILQRAKDLVGSTVSVKVVEANEERRSLILSEKDANWSRYSSKIEVGSVIDGRVDSIEDYGAFVSLLFPDGEYHLTGLVHISEASWDIVQDARNLFAEGDDVKVKVINIDREKQRISLSIKQLEKDPLYNTLDKVITEEGEVSTGLDANMEPLPGLDSICQELLKEQGITDVQLGRQGLEKRAVSQDLELWLSSAPVKDKQFTLLARAGRQVQEVYLTTTLEQDDIKKAVQRILERVP</sequence>
<dbReference type="AlphaFoldDB" id="A0AAV8C2G1"/>
<accession>A0AAV8C2G1</accession>
<evidence type="ECO:0000259" key="2">
    <source>
        <dbReference type="PROSITE" id="PS50126"/>
    </source>
</evidence>
<name>A0AAV8C2G1_9POAL</name>
<organism evidence="3 4">
    <name type="scientific">Rhynchospora pubera</name>
    <dbReference type="NCBI Taxonomy" id="906938"/>
    <lineage>
        <taxon>Eukaryota</taxon>
        <taxon>Viridiplantae</taxon>
        <taxon>Streptophyta</taxon>
        <taxon>Embryophyta</taxon>
        <taxon>Tracheophyta</taxon>
        <taxon>Spermatophyta</taxon>
        <taxon>Magnoliopsida</taxon>
        <taxon>Liliopsida</taxon>
        <taxon>Poales</taxon>
        <taxon>Cyperaceae</taxon>
        <taxon>Cyperoideae</taxon>
        <taxon>Rhynchosporeae</taxon>
        <taxon>Rhynchospora</taxon>
    </lineage>
</organism>
<proteinExistence type="predicted"/>
<dbReference type="InterPro" id="IPR003029">
    <property type="entry name" value="S1_domain"/>
</dbReference>
<gene>
    <name evidence="3" type="ORF">LUZ62_083424</name>
</gene>
<dbReference type="InterPro" id="IPR012340">
    <property type="entry name" value="NA-bd_OB-fold"/>
</dbReference>
<dbReference type="FunFam" id="2.40.50.140:FF:000103">
    <property type="entry name" value="protein RRP5 homolog"/>
    <property type="match status" value="1"/>
</dbReference>